<dbReference type="PROSITE" id="PS00840">
    <property type="entry name" value="SUMT_2"/>
    <property type="match status" value="1"/>
</dbReference>
<evidence type="ECO:0000256" key="7">
    <source>
        <dbReference type="ARBA" id="ARBA00025705"/>
    </source>
</evidence>
<evidence type="ECO:0000256" key="6">
    <source>
        <dbReference type="ARBA" id="ARBA00023244"/>
    </source>
</evidence>
<dbReference type="InterPro" id="IPR035996">
    <property type="entry name" value="4pyrrol_Methylase_sf"/>
</dbReference>
<dbReference type="InterPro" id="IPR014776">
    <property type="entry name" value="4pyrrole_Mease_sub2"/>
</dbReference>
<evidence type="ECO:0000256" key="4">
    <source>
        <dbReference type="ARBA" id="ARBA00022679"/>
    </source>
</evidence>
<evidence type="ECO:0000256" key="8">
    <source>
        <dbReference type="RuleBase" id="RU003960"/>
    </source>
</evidence>
<reference evidence="10 11" key="1">
    <citation type="submission" date="2021-03" db="EMBL/GenBank/DDBJ databases">
        <title>Assistant Professor.</title>
        <authorList>
            <person name="Huq M.A."/>
        </authorList>
    </citation>
    <scope>NUCLEOTIDE SEQUENCE [LARGE SCALE GENOMIC DNA]</scope>
    <source>
        <strain evidence="10 11">MAH-29</strain>
    </source>
</reference>
<dbReference type="InterPro" id="IPR050161">
    <property type="entry name" value="Siro_Cobalamin_biosynth"/>
</dbReference>
<evidence type="ECO:0000256" key="1">
    <source>
        <dbReference type="ARBA" id="ARBA00005879"/>
    </source>
</evidence>
<evidence type="ECO:0000256" key="3">
    <source>
        <dbReference type="ARBA" id="ARBA00022603"/>
    </source>
</evidence>
<dbReference type="PANTHER" id="PTHR45790:SF3">
    <property type="entry name" value="S-ADENOSYL-L-METHIONINE-DEPENDENT UROPORPHYRINOGEN III METHYLTRANSFERASE, CHLOROPLASTIC"/>
    <property type="match status" value="1"/>
</dbReference>
<organism evidence="10 11">
    <name type="scientific">Niastella soli</name>
    <dbReference type="NCBI Taxonomy" id="2821487"/>
    <lineage>
        <taxon>Bacteria</taxon>
        <taxon>Pseudomonadati</taxon>
        <taxon>Bacteroidota</taxon>
        <taxon>Chitinophagia</taxon>
        <taxon>Chitinophagales</taxon>
        <taxon>Chitinophagaceae</taxon>
        <taxon>Niastella</taxon>
    </lineage>
</organism>
<dbReference type="GO" id="GO:0004851">
    <property type="term" value="F:uroporphyrin-III C-methyltransferase activity"/>
    <property type="evidence" value="ECO:0007669"/>
    <property type="project" value="UniProtKB-EC"/>
</dbReference>
<protein>
    <recommendedName>
        <fullName evidence="2">uroporphyrinogen-III C-methyltransferase</fullName>
        <ecNumber evidence="2">2.1.1.107</ecNumber>
    </recommendedName>
</protein>
<evidence type="ECO:0000256" key="5">
    <source>
        <dbReference type="ARBA" id="ARBA00022691"/>
    </source>
</evidence>
<evidence type="ECO:0000259" key="9">
    <source>
        <dbReference type="Pfam" id="PF00590"/>
    </source>
</evidence>
<keyword evidence="4 8" id="KW-0808">Transferase</keyword>
<dbReference type="Proteomes" id="UP000677244">
    <property type="component" value="Unassembled WGS sequence"/>
</dbReference>
<dbReference type="Gene3D" id="3.30.950.10">
    <property type="entry name" value="Methyltransferase, Cobalt-precorrin-4 Transmethylase, Domain 2"/>
    <property type="match status" value="1"/>
</dbReference>
<feature type="domain" description="Tetrapyrrole methylase" evidence="9">
    <location>
        <begin position="9"/>
        <end position="219"/>
    </location>
</feature>
<dbReference type="CDD" id="cd11642">
    <property type="entry name" value="SUMT"/>
    <property type="match status" value="1"/>
</dbReference>
<name>A0ABS3YT51_9BACT</name>
<keyword evidence="5" id="KW-0949">S-adenosyl-L-methionine</keyword>
<dbReference type="SUPFAM" id="SSF53790">
    <property type="entry name" value="Tetrapyrrole methylase"/>
    <property type="match status" value="1"/>
</dbReference>
<dbReference type="InterPro" id="IPR003043">
    <property type="entry name" value="Uropor_MeTrfase_CS"/>
</dbReference>
<dbReference type="GO" id="GO:0032259">
    <property type="term" value="P:methylation"/>
    <property type="evidence" value="ECO:0007669"/>
    <property type="project" value="UniProtKB-KW"/>
</dbReference>
<keyword evidence="3 8" id="KW-0489">Methyltransferase</keyword>
<comment type="caution">
    <text evidence="10">The sequence shown here is derived from an EMBL/GenBank/DDBJ whole genome shotgun (WGS) entry which is preliminary data.</text>
</comment>
<evidence type="ECO:0000313" key="10">
    <source>
        <dbReference type="EMBL" id="MBO9200381.1"/>
    </source>
</evidence>
<dbReference type="InterPro" id="IPR000878">
    <property type="entry name" value="4pyrrol_Mease"/>
</dbReference>
<sequence length="287" mass="31708">MQTNPTYGKVILAAAGPGDPELVTVKTVRYLQQAEVVLADRLVSEEILQQYVNSQAEVLYVGKQCSRGSSTPQYTINELMVHYATQGKLVVRLKGGDASMFSNILDELQTLVQHNIPYEIVPGVTAALGAAAYAGIPLTARGYTTSVRFLTSYKLDVVTDTYWKELAETNDTLVFYMSSETLDHVVSNLVKHNIGSDKLLAVIEQATTPLQNVHVTNLYSYDEQLRGKTFVSPSLVIIGKVVALHEQFKWIENSNSADHYFKPLAKLITTTPDSENAEKVNKHVSRA</sequence>
<dbReference type="EC" id="2.1.1.107" evidence="2"/>
<comment type="similarity">
    <text evidence="1 8">Belongs to the precorrin methyltransferase family.</text>
</comment>
<proteinExistence type="inferred from homology"/>
<comment type="pathway">
    <text evidence="7">Porphyrin-containing compound metabolism; siroheme biosynthesis; precorrin-2 from uroporphyrinogen III: step 1/1.</text>
</comment>
<dbReference type="EMBL" id="JAGHKO010000001">
    <property type="protein sequence ID" value="MBO9200381.1"/>
    <property type="molecule type" value="Genomic_DNA"/>
</dbReference>
<evidence type="ECO:0000313" key="11">
    <source>
        <dbReference type="Proteomes" id="UP000677244"/>
    </source>
</evidence>
<dbReference type="InterPro" id="IPR006366">
    <property type="entry name" value="CobA/CysG_C"/>
</dbReference>
<gene>
    <name evidence="10" type="primary">cobA</name>
    <name evidence="10" type="ORF">J7I42_08930</name>
</gene>
<dbReference type="NCBIfam" id="TIGR01469">
    <property type="entry name" value="cobA_cysG_Cterm"/>
    <property type="match status" value="1"/>
</dbReference>
<dbReference type="Pfam" id="PF00590">
    <property type="entry name" value="TP_methylase"/>
    <property type="match status" value="1"/>
</dbReference>
<accession>A0ABS3YT51</accession>
<dbReference type="NCBIfam" id="NF004790">
    <property type="entry name" value="PRK06136.1"/>
    <property type="match status" value="1"/>
</dbReference>
<dbReference type="InterPro" id="IPR014777">
    <property type="entry name" value="4pyrrole_Mease_sub1"/>
</dbReference>
<dbReference type="RefSeq" id="WP_209138427.1">
    <property type="nucleotide sequence ID" value="NZ_JAGHKO010000001.1"/>
</dbReference>
<evidence type="ECO:0000256" key="2">
    <source>
        <dbReference type="ARBA" id="ARBA00012162"/>
    </source>
</evidence>
<dbReference type="PANTHER" id="PTHR45790">
    <property type="entry name" value="SIROHEME SYNTHASE-RELATED"/>
    <property type="match status" value="1"/>
</dbReference>
<keyword evidence="6" id="KW-0627">Porphyrin biosynthesis</keyword>
<dbReference type="Gene3D" id="3.40.1010.10">
    <property type="entry name" value="Cobalt-precorrin-4 Transmethylase, Domain 1"/>
    <property type="match status" value="1"/>
</dbReference>
<keyword evidence="11" id="KW-1185">Reference proteome</keyword>